<keyword evidence="4 5" id="KW-0238">DNA-binding</keyword>
<organism evidence="7 8">
    <name type="scientific">Chironomus riparius</name>
    <dbReference type="NCBI Taxonomy" id="315576"/>
    <lineage>
        <taxon>Eukaryota</taxon>
        <taxon>Metazoa</taxon>
        <taxon>Ecdysozoa</taxon>
        <taxon>Arthropoda</taxon>
        <taxon>Hexapoda</taxon>
        <taxon>Insecta</taxon>
        <taxon>Pterygota</taxon>
        <taxon>Neoptera</taxon>
        <taxon>Endopterygota</taxon>
        <taxon>Diptera</taxon>
        <taxon>Nematocera</taxon>
        <taxon>Chironomoidea</taxon>
        <taxon>Chironomidae</taxon>
        <taxon>Chironominae</taxon>
        <taxon>Chironomus</taxon>
    </lineage>
</organism>
<feature type="domain" description="THAP-type" evidence="6">
    <location>
        <begin position="1"/>
        <end position="91"/>
    </location>
</feature>
<sequence length="258" mass="30427">MRNCFVPGCDSYCKAKNCAQRKMFFAPKEMFEKWKEKLANKREFKKNDRVCERHFESNQIIEYWENKINGIVHKTKREKPKLAPTAIPTLNIPNWNDFNSPTLQKRQFDKVKILHAQIIKRVAPDDLKKDLKSPVKKLKTDNNEIVLNTPQQVSPTKSITKSEQVDEDNLELFENLYDEVHDVTLPNTLYGINRCPERQFIVFNQFNFKSMGFKKYLFIDSSLNCKVYNNGSVETTKLLKDNCNTEFISEWLDKIDKM</sequence>
<reference evidence="7" key="1">
    <citation type="submission" date="2022-01" db="EMBL/GenBank/DDBJ databases">
        <authorList>
            <person name="King R."/>
        </authorList>
    </citation>
    <scope>NUCLEOTIDE SEQUENCE</scope>
</reference>
<dbReference type="SMART" id="SM00692">
    <property type="entry name" value="DM3"/>
    <property type="match status" value="1"/>
</dbReference>
<dbReference type="SMART" id="SM00980">
    <property type="entry name" value="THAP"/>
    <property type="match status" value="1"/>
</dbReference>
<dbReference type="AlphaFoldDB" id="A0A9N9RPI4"/>
<reference evidence="7" key="2">
    <citation type="submission" date="2022-10" db="EMBL/GenBank/DDBJ databases">
        <authorList>
            <consortium name="ENA_rothamsted_submissions"/>
            <consortium name="culmorum"/>
            <person name="King R."/>
        </authorList>
    </citation>
    <scope>NUCLEOTIDE SEQUENCE</scope>
</reference>
<protein>
    <recommendedName>
        <fullName evidence="6">THAP-type domain-containing protein</fullName>
    </recommendedName>
</protein>
<evidence type="ECO:0000259" key="6">
    <source>
        <dbReference type="PROSITE" id="PS50950"/>
    </source>
</evidence>
<evidence type="ECO:0000313" key="7">
    <source>
        <dbReference type="EMBL" id="CAG9802340.1"/>
    </source>
</evidence>
<name>A0A9N9RPI4_9DIPT</name>
<evidence type="ECO:0000313" key="8">
    <source>
        <dbReference type="Proteomes" id="UP001153620"/>
    </source>
</evidence>
<evidence type="ECO:0000256" key="1">
    <source>
        <dbReference type="ARBA" id="ARBA00022723"/>
    </source>
</evidence>
<evidence type="ECO:0000256" key="4">
    <source>
        <dbReference type="ARBA" id="ARBA00023125"/>
    </source>
</evidence>
<keyword evidence="1" id="KW-0479">Metal-binding</keyword>
<dbReference type="PROSITE" id="PS50950">
    <property type="entry name" value="ZF_THAP"/>
    <property type="match status" value="1"/>
</dbReference>
<gene>
    <name evidence="7" type="ORF">CHIRRI_LOCUS5252</name>
</gene>
<accession>A0A9N9RPI4</accession>
<dbReference type="Pfam" id="PF05485">
    <property type="entry name" value="THAP"/>
    <property type="match status" value="1"/>
</dbReference>
<keyword evidence="3" id="KW-0862">Zinc</keyword>
<dbReference type="GO" id="GO:0003677">
    <property type="term" value="F:DNA binding"/>
    <property type="evidence" value="ECO:0007669"/>
    <property type="project" value="UniProtKB-UniRule"/>
</dbReference>
<dbReference type="EMBL" id="OU895878">
    <property type="protein sequence ID" value="CAG9802340.1"/>
    <property type="molecule type" value="Genomic_DNA"/>
</dbReference>
<evidence type="ECO:0000256" key="3">
    <source>
        <dbReference type="ARBA" id="ARBA00022833"/>
    </source>
</evidence>
<evidence type="ECO:0000256" key="2">
    <source>
        <dbReference type="ARBA" id="ARBA00022771"/>
    </source>
</evidence>
<evidence type="ECO:0000256" key="5">
    <source>
        <dbReference type="PROSITE-ProRule" id="PRU00309"/>
    </source>
</evidence>
<dbReference type="OrthoDB" id="7331812at2759"/>
<dbReference type="GO" id="GO:0008270">
    <property type="term" value="F:zinc ion binding"/>
    <property type="evidence" value="ECO:0007669"/>
    <property type="project" value="UniProtKB-KW"/>
</dbReference>
<dbReference type="SUPFAM" id="SSF57716">
    <property type="entry name" value="Glucocorticoid receptor-like (DNA-binding domain)"/>
    <property type="match status" value="1"/>
</dbReference>
<keyword evidence="8" id="KW-1185">Reference proteome</keyword>
<dbReference type="Proteomes" id="UP001153620">
    <property type="component" value="Chromosome 2"/>
</dbReference>
<dbReference type="InterPro" id="IPR006612">
    <property type="entry name" value="THAP_Znf"/>
</dbReference>
<proteinExistence type="predicted"/>
<keyword evidence="2 5" id="KW-0863">Zinc-finger</keyword>